<dbReference type="PANTHER" id="PTHR47706">
    <property type="entry name" value="NMRA-LIKE FAMILY PROTEIN"/>
    <property type="match status" value="1"/>
</dbReference>
<accession>A0A0P1BKE7</accession>
<dbReference type="Proteomes" id="UP000054845">
    <property type="component" value="Unassembled WGS sequence"/>
</dbReference>
<evidence type="ECO:0000259" key="3">
    <source>
        <dbReference type="Pfam" id="PF05368"/>
    </source>
</evidence>
<reference evidence="4 5" key="1">
    <citation type="submission" date="2014-09" db="EMBL/GenBank/DDBJ databases">
        <authorList>
            <person name="Magalhaes I.L.F."/>
            <person name="Oliveira U."/>
            <person name="Santos F.R."/>
            <person name="Vidigal T.H.D.A."/>
            <person name="Brescovit A.D."/>
            <person name="Santos A.J."/>
        </authorList>
    </citation>
    <scope>NUCLEOTIDE SEQUENCE [LARGE SCALE GENOMIC DNA]</scope>
</reference>
<name>A0A0P1BKE7_9BASI</name>
<dbReference type="Pfam" id="PF05368">
    <property type="entry name" value="NmrA"/>
    <property type="match status" value="1"/>
</dbReference>
<dbReference type="SUPFAM" id="SSF51735">
    <property type="entry name" value="NAD(P)-binding Rossmann-fold domains"/>
    <property type="match status" value="1"/>
</dbReference>
<keyword evidence="2" id="KW-0560">Oxidoreductase</keyword>
<evidence type="ECO:0000313" key="5">
    <source>
        <dbReference type="Proteomes" id="UP000054845"/>
    </source>
</evidence>
<dbReference type="InterPro" id="IPR036291">
    <property type="entry name" value="NAD(P)-bd_dom_sf"/>
</dbReference>
<dbReference type="InterPro" id="IPR008030">
    <property type="entry name" value="NmrA-like"/>
</dbReference>
<keyword evidence="1" id="KW-0521">NADP</keyword>
<evidence type="ECO:0000256" key="2">
    <source>
        <dbReference type="ARBA" id="ARBA00023002"/>
    </source>
</evidence>
<dbReference type="EMBL" id="CCYA01000318">
    <property type="protein sequence ID" value="CEH16429.1"/>
    <property type="molecule type" value="Genomic_DNA"/>
</dbReference>
<dbReference type="AlphaFoldDB" id="A0A0P1BKE7"/>
<dbReference type="STRING" id="401625.A0A0P1BKE7"/>
<dbReference type="InterPro" id="IPR051609">
    <property type="entry name" value="NmrA/Isoflavone_reductase-like"/>
</dbReference>
<sequence>MPAAVIYAKHLPAGTRNRVESVALIGATGQQGSHILKQLLASPALSRLQVTALTRKQGGSANQLKVEADARARVRVRVLPVDYDDHAELVRALRGKDVLLCTLSVHAPPEQQNKLVDAAKEVGVKWFIPNEWGYDPSPAVAQDTMIGLSKSKERAYIQQRDLPWIAFAPGFWYSYSLSGGEALFGIDINNRKAVLYQGGQVALSTSTWQRTARAVASLLSLPMYPRNEADASITMSHWLNRFVHISSFTLTQREMLDSVQQVTHTTDADWTIDVSTSAREAWQQGTEELRAGNRMGFAKALYSRMFYPEDQPGNLKDVTAVDNQLLGLPTEDLKEYTLQAVDMAKENYMQKSYARK</sequence>
<dbReference type="GO" id="GO:0016491">
    <property type="term" value="F:oxidoreductase activity"/>
    <property type="evidence" value="ECO:0007669"/>
    <property type="project" value="UniProtKB-KW"/>
</dbReference>
<organism evidence="4 5">
    <name type="scientific">Ceraceosorus bombacis</name>
    <dbReference type="NCBI Taxonomy" id="401625"/>
    <lineage>
        <taxon>Eukaryota</taxon>
        <taxon>Fungi</taxon>
        <taxon>Dikarya</taxon>
        <taxon>Basidiomycota</taxon>
        <taxon>Ustilaginomycotina</taxon>
        <taxon>Exobasidiomycetes</taxon>
        <taxon>Ceraceosorales</taxon>
        <taxon>Ceraceosoraceae</taxon>
        <taxon>Ceraceosorus</taxon>
    </lineage>
</organism>
<dbReference type="CDD" id="cd05259">
    <property type="entry name" value="PCBER_SDR_a"/>
    <property type="match status" value="1"/>
</dbReference>
<dbReference type="Gene3D" id="3.40.50.720">
    <property type="entry name" value="NAD(P)-binding Rossmann-like Domain"/>
    <property type="match status" value="1"/>
</dbReference>
<dbReference type="InterPro" id="IPR045312">
    <property type="entry name" value="PCBER-like"/>
</dbReference>
<protein>
    <recommendedName>
        <fullName evidence="3">NmrA-like domain-containing protein</fullName>
    </recommendedName>
</protein>
<dbReference type="PANTHER" id="PTHR47706:SF7">
    <property type="entry name" value="CIPA-LIKE, PUTATIVE (AFU_ORTHOLOGUE AFUA_1G01630)-RELATED"/>
    <property type="match status" value="1"/>
</dbReference>
<evidence type="ECO:0000256" key="1">
    <source>
        <dbReference type="ARBA" id="ARBA00022857"/>
    </source>
</evidence>
<feature type="domain" description="NmrA-like" evidence="3">
    <location>
        <begin position="21"/>
        <end position="167"/>
    </location>
</feature>
<proteinExistence type="predicted"/>
<dbReference type="OrthoDB" id="2826244at2759"/>
<keyword evidence="5" id="KW-1185">Reference proteome</keyword>
<evidence type="ECO:0000313" key="4">
    <source>
        <dbReference type="EMBL" id="CEH16429.1"/>
    </source>
</evidence>